<dbReference type="PANTHER" id="PTHR48014:SF20">
    <property type="entry name" value="STE20-RELATED KINASE ADAPTER PROTEIN ALPHA"/>
    <property type="match status" value="1"/>
</dbReference>
<feature type="compositionally biased region" description="Polar residues" evidence="12">
    <location>
        <begin position="368"/>
        <end position="377"/>
    </location>
</feature>
<comment type="function">
    <text evidence="9">Pseudokinase which, in complex with CAB39/MO25 (CAB39/MO25alpha or CAB39L/MO25beta), binds to and activates STK11/LKB1. Adopts a closed conformation typical of active protein kinases and binds STK11/LKB1 as a pseudosubstrate, promoting conformational change of STK11/LKB1 in an active conformation.</text>
</comment>
<accession>A0A8C8CPG2</accession>
<evidence type="ECO:0000256" key="1">
    <source>
        <dbReference type="ARBA" id="ARBA00004123"/>
    </source>
</evidence>
<dbReference type="GO" id="GO:0043539">
    <property type="term" value="F:protein serine/threonine kinase activator activity"/>
    <property type="evidence" value="ECO:0007669"/>
    <property type="project" value="InterPro"/>
</dbReference>
<dbReference type="AlphaFoldDB" id="A0A8C8CPG2"/>
<feature type="domain" description="Protein kinase" evidence="13">
    <location>
        <begin position="100"/>
        <end position="413"/>
    </location>
</feature>
<dbReference type="SUPFAM" id="SSF56112">
    <property type="entry name" value="Protein kinase-like (PK-like)"/>
    <property type="match status" value="1"/>
</dbReference>
<dbReference type="InterPro" id="IPR047173">
    <property type="entry name" value="STRAD_A/B-like"/>
</dbReference>
<keyword evidence="5" id="KW-0963">Cytoplasm</keyword>
<dbReference type="GO" id="GO:0004672">
    <property type="term" value="F:protein kinase activity"/>
    <property type="evidence" value="ECO:0007669"/>
    <property type="project" value="InterPro"/>
</dbReference>
<dbReference type="Gene3D" id="1.10.510.10">
    <property type="entry name" value="Transferase(Phosphotransferase) domain 1"/>
    <property type="match status" value="1"/>
</dbReference>
<evidence type="ECO:0000256" key="12">
    <source>
        <dbReference type="SAM" id="MobiDB-lite"/>
    </source>
</evidence>
<protein>
    <recommendedName>
        <fullName evidence="10">STE20-related kinase adapter protein alpha</fullName>
    </recommendedName>
    <alternativeName>
        <fullName evidence="11">STE20-related adapter protein</fullName>
    </alternativeName>
</protein>
<dbReference type="Pfam" id="PF00069">
    <property type="entry name" value="Pkinase"/>
    <property type="match status" value="1"/>
</dbReference>
<dbReference type="PROSITE" id="PS50011">
    <property type="entry name" value="PROTEIN_KINASE_DOM"/>
    <property type="match status" value="1"/>
</dbReference>
<dbReference type="GO" id="GO:0005737">
    <property type="term" value="C:cytoplasm"/>
    <property type="evidence" value="ECO:0007669"/>
    <property type="project" value="UniProtKB-SubCell"/>
</dbReference>
<gene>
    <name evidence="14" type="primary">STRADA</name>
</gene>
<evidence type="ECO:0000256" key="9">
    <source>
        <dbReference type="ARBA" id="ARBA00034653"/>
    </source>
</evidence>
<dbReference type="Ensembl" id="ENSOTST00005016138.2">
    <property type="protein sequence ID" value="ENSOTSP00005014772.2"/>
    <property type="gene ID" value="ENSOTSG00005007051.2"/>
</dbReference>
<dbReference type="GO" id="GO:0006611">
    <property type="term" value="P:protein export from nucleus"/>
    <property type="evidence" value="ECO:0007669"/>
    <property type="project" value="TreeGrafter"/>
</dbReference>
<feature type="region of interest" description="Disordered" evidence="12">
    <location>
        <begin position="340"/>
        <end position="377"/>
    </location>
</feature>
<evidence type="ECO:0000256" key="3">
    <source>
        <dbReference type="ARBA" id="ARBA00008874"/>
    </source>
</evidence>
<evidence type="ECO:0000256" key="11">
    <source>
        <dbReference type="ARBA" id="ARBA00043123"/>
    </source>
</evidence>
<evidence type="ECO:0000313" key="14">
    <source>
        <dbReference type="Ensembl" id="ENSOTSP00005014772.2"/>
    </source>
</evidence>
<reference evidence="14" key="2">
    <citation type="submission" date="2025-09" db="UniProtKB">
        <authorList>
            <consortium name="Ensembl"/>
        </authorList>
    </citation>
    <scope>IDENTIFICATION</scope>
</reference>
<dbReference type="Gene3D" id="3.30.200.20">
    <property type="entry name" value="Phosphorylase Kinase, domain 1"/>
    <property type="match status" value="1"/>
</dbReference>
<evidence type="ECO:0000256" key="10">
    <source>
        <dbReference type="ARBA" id="ARBA00040462"/>
    </source>
</evidence>
<keyword evidence="15" id="KW-1185">Reference proteome</keyword>
<dbReference type="GO" id="GO:0005524">
    <property type="term" value="F:ATP binding"/>
    <property type="evidence" value="ECO:0007669"/>
    <property type="project" value="InterPro"/>
</dbReference>
<sequence>MCLLPERYEGCVVPWCLYLRTFVCTDEHGTFRRLEIAPKDEPDLWRSTIFFLRSWLISFDFPMSSKEAQNLKAHEDSHESLTSVPRRDTMGSFLPDSSAYELLTIIGRGLEDLMTVNLARYRPTGEHVAIRRIDLESCTNEMVNYLQAELHVSKLFHHSSILPYRSIFIAENELWVISPFMAYGSARDLISSHFTDGMNELAIAYILLGMLKALDYIHHMGYVHRSVKASHVLISVDGQVCMSGLRSIISLIRHGQRARVVHDFPQYSIKVLPWLSPEVLQQNLQGYDFRSDIYSLGITACELANGHVPFKDMPATQMLLEKLNGTVPCLLDTTTIPPEELTMKPSRSGADSGICEGPSTGGAHHSNGEPSSSGSHPYSRTFSPHFHAFVELCLQRDPEKRPSASALIGHSFFKQIKRRPLEALPELFRPITPITGFESTQPQDAASVLASLESGLSHMDVDDWDF</sequence>
<dbReference type="GeneTree" id="ENSGT00940000158827"/>
<proteinExistence type="inferred from homology"/>
<dbReference type="GO" id="GO:1902554">
    <property type="term" value="C:serine/threonine protein kinase complex"/>
    <property type="evidence" value="ECO:0007669"/>
    <property type="project" value="TreeGrafter"/>
</dbReference>
<comment type="similarity">
    <text evidence="3">Belongs to the protein kinase superfamily. STE Ser/Thr protein kinase family. STE20 subfamily.</text>
</comment>
<dbReference type="InterPro" id="IPR000719">
    <property type="entry name" value="Prot_kinase_dom"/>
</dbReference>
<dbReference type="GO" id="GO:0005634">
    <property type="term" value="C:nucleus"/>
    <property type="evidence" value="ECO:0007669"/>
    <property type="project" value="UniProtKB-SubCell"/>
</dbReference>
<comment type="subunit">
    <text evidence="4">Component of a trimeric complex composed of STK11/LKB1, STRAD (STRADA or STRADB) and CAB39/MO25 (CAB39/MO25alpha or CAB39L/MO25beta): the complex tethers STK11/LKB1 in the cytoplasm and stimulates its catalytic activity.</text>
</comment>
<keyword evidence="8" id="KW-0131">Cell cycle</keyword>
<evidence type="ECO:0000313" key="15">
    <source>
        <dbReference type="Proteomes" id="UP000694402"/>
    </source>
</evidence>
<keyword evidence="7" id="KW-0539">Nucleus</keyword>
<evidence type="ECO:0000256" key="2">
    <source>
        <dbReference type="ARBA" id="ARBA00004496"/>
    </source>
</evidence>
<keyword evidence="6" id="KW-0597">Phosphoprotein</keyword>
<evidence type="ECO:0000256" key="7">
    <source>
        <dbReference type="ARBA" id="ARBA00023242"/>
    </source>
</evidence>
<evidence type="ECO:0000256" key="5">
    <source>
        <dbReference type="ARBA" id="ARBA00022490"/>
    </source>
</evidence>
<dbReference type="FunFam" id="3.30.200.20:FF:000130">
    <property type="entry name" value="STE20-related kinase adapter protein alpha"/>
    <property type="match status" value="1"/>
</dbReference>
<name>A0A8C8CPG2_ONCTS</name>
<comment type="subcellular location">
    <subcellularLocation>
        <location evidence="2">Cytoplasm</location>
    </subcellularLocation>
    <subcellularLocation>
        <location evidence="1">Nucleus</location>
    </subcellularLocation>
</comment>
<dbReference type="InterPro" id="IPR011009">
    <property type="entry name" value="Kinase-like_dom_sf"/>
</dbReference>
<organism evidence="14 15">
    <name type="scientific">Oncorhynchus tshawytscha</name>
    <name type="common">Chinook salmon</name>
    <name type="synonym">Salmo tshawytscha</name>
    <dbReference type="NCBI Taxonomy" id="74940"/>
    <lineage>
        <taxon>Eukaryota</taxon>
        <taxon>Metazoa</taxon>
        <taxon>Chordata</taxon>
        <taxon>Craniata</taxon>
        <taxon>Vertebrata</taxon>
        <taxon>Euteleostomi</taxon>
        <taxon>Actinopterygii</taxon>
        <taxon>Neopterygii</taxon>
        <taxon>Teleostei</taxon>
        <taxon>Protacanthopterygii</taxon>
        <taxon>Salmoniformes</taxon>
        <taxon>Salmonidae</taxon>
        <taxon>Salmoninae</taxon>
        <taxon>Oncorhynchus</taxon>
    </lineage>
</organism>
<reference evidence="14" key="1">
    <citation type="submission" date="2025-08" db="UniProtKB">
        <authorList>
            <consortium name="Ensembl"/>
        </authorList>
    </citation>
    <scope>IDENTIFICATION</scope>
</reference>
<evidence type="ECO:0000259" key="13">
    <source>
        <dbReference type="PROSITE" id="PS50011"/>
    </source>
</evidence>
<evidence type="ECO:0000256" key="6">
    <source>
        <dbReference type="ARBA" id="ARBA00022553"/>
    </source>
</evidence>
<dbReference type="Proteomes" id="UP000694402">
    <property type="component" value="Unassembled WGS sequence"/>
</dbReference>
<evidence type="ECO:0000256" key="4">
    <source>
        <dbReference type="ARBA" id="ARBA00011749"/>
    </source>
</evidence>
<evidence type="ECO:0000256" key="8">
    <source>
        <dbReference type="ARBA" id="ARBA00023306"/>
    </source>
</evidence>
<dbReference type="PANTHER" id="PTHR48014">
    <property type="entry name" value="SERINE/THREONINE-PROTEIN KINASE FRAY2"/>
    <property type="match status" value="1"/>
</dbReference>